<dbReference type="PANTHER" id="PTHR21328">
    <property type="entry name" value="POLY ADP-RIBOSE POLYMERASE FAMILY, MEMBER PARP"/>
    <property type="match status" value="1"/>
</dbReference>
<accession>A0A0U5C9S5</accession>
<evidence type="ECO:0000313" key="7">
    <source>
        <dbReference type="EMBL" id="CEL05898.1"/>
    </source>
</evidence>
<dbReference type="FunFam" id="3.10.110.10:FF:000107">
    <property type="entry name" value="Ubiquitin conjugating enzyme, putative"/>
    <property type="match status" value="1"/>
</dbReference>
<keyword evidence="8" id="KW-1185">Reference proteome</keyword>
<feature type="compositionally biased region" description="Acidic residues" evidence="5">
    <location>
        <begin position="123"/>
        <end position="132"/>
    </location>
</feature>
<evidence type="ECO:0000256" key="3">
    <source>
        <dbReference type="ARBA" id="ARBA00022695"/>
    </source>
</evidence>
<dbReference type="InterPro" id="IPR000608">
    <property type="entry name" value="UBC"/>
</dbReference>
<dbReference type="OMA" id="LVCHCKT"/>
<dbReference type="AlphaFoldDB" id="A0A0U5C9S5"/>
<keyword evidence="3" id="KW-0548">Nucleotidyltransferase</keyword>
<dbReference type="CDD" id="cd23802">
    <property type="entry name" value="UBCc_UBE2Q"/>
    <property type="match status" value="1"/>
</dbReference>
<dbReference type="EMBL" id="CDMC01000005">
    <property type="protein sequence ID" value="CEL05898.1"/>
    <property type="molecule type" value="Genomic_DNA"/>
</dbReference>
<evidence type="ECO:0000256" key="1">
    <source>
        <dbReference type="ARBA" id="ARBA00022676"/>
    </source>
</evidence>
<proteinExistence type="predicted"/>
<name>A0A0U5C9S5_ASPCI</name>
<dbReference type="PROSITE" id="PS50127">
    <property type="entry name" value="UBC_2"/>
    <property type="match status" value="1"/>
</dbReference>
<dbReference type="InterPro" id="IPR016135">
    <property type="entry name" value="UBQ-conjugating_enzyme/RWD"/>
</dbReference>
<feature type="domain" description="UBC core" evidence="6">
    <location>
        <begin position="944"/>
        <end position="1117"/>
    </location>
</feature>
<dbReference type="InterPro" id="IPR012317">
    <property type="entry name" value="Poly(ADP-ribose)pol_cat_dom"/>
</dbReference>
<feature type="region of interest" description="Disordered" evidence="5">
    <location>
        <begin position="112"/>
        <end position="132"/>
    </location>
</feature>
<protein>
    <recommendedName>
        <fullName evidence="6">UBC core domain-containing protein</fullName>
    </recommendedName>
</protein>
<keyword evidence="4" id="KW-0520">NAD</keyword>
<dbReference type="InterPro" id="IPR051838">
    <property type="entry name" value="ARTD_PARP"/>
</dbReference>
<keyword evidence="2" id="KW-0808">Transferase</keyword>
<dbReference type="Pfam" id="PF00644">
    <property type="entry name" value="PARP"/>
    <property type="match status" value="1"/>
</dbReference>
<evidence type="ECO:0000256" key="2">
    <source>
        <dbReference type="ARBA" id="ARBA00022679"/>
    </source>
</evidence>
<dbReference type="Gene3D" id="3.10.110.10">
    <property type="entry name" value="Ubiquitin Conjugating Enzyme"/>
    <property type="match status" value="1"/>
</dbReference>
<evidence type="ECO:0000313" key="8">
    <source>
        <dbReference type="Proteomes" id="UP000054771"/>
    </source>
</evidence>
<dbReference type="SUPFAM" id="SSF54495">
    <property type="entry name" value="UBC-like"/>
    <property type="match status" value="1"/>
</dbReference>
<dbReference type="GO" id="GO:0003950">
    <property type="term" value="F:NAD+ poly-ADP-ribosyltransferase activity"/>
    <property type="evidence" value="ECO:0007669"/>
    <property type="project" value="InterPro"/>
</dbReference>
<evidence type="ECO:0000256" key="5">
    <source>
        <dbReference type="SAM" id="MobiDB-lite"/>
    </source>
</evidence>
<organism evidence="7 8">
    <name type="scientific">Aspergillus calidoustus</name>
    <dbReference type="NCBI Taxonomy" id="454130"/>
    <lineage>
        <taxon>Eukaryota</taxon>
        <taxon>Fungi</taxon>
        <taxon>Dikarya</taxon>
        <taxon>Ascomycota</taxon>
        <taxon>Pezizomycotina</taxon>
        <taxon>Eurotiomycetes</taxon>
        <taxon>Eurotiomycetidae</taxon>
        <taxon>Eurotiales</taxon>
        <taxon>Aspergillaceae</taxon>
        <taxon>Aspergillus</taxon>
        <taxon>Aspergillus subgen. Nidulantes</taxon>
    </lineage>
</organism>
<gene>
    <name evidence="7" type="ORF">ASPCAL07010</name>
</gene>
<reference evidence="8" key="1">
    <citation type="journal article" date="2016" name="Genome Announc.">
        <title>Draft genome sequences of fungus Aspergillus calidoustus.</title>
        <authorList>
            <person name="Horn F."/>
            <person name="Linde J."/>
            <person name="Mattern D.J."/>
            <person name="Walther G."/>
            <person name="Guthke R."/>
            <person name="Scherlach K."/>
            <person name="Martin K."/>
            <person name="Brakhage A.A."/>
            <person name="Petzke L."/>
            <person name="Valiante V."/>
        </authorList>
    </citation>
    <scope>NUCLEOTIDE SEQUENCE [LARGE SCALE GENOMIC DNA]</scope>
    <source>
        <strain evidence="8">SF006504</strain>
    </source>
</reference>
<dbReference type="SUPFAM" id="SSF56399">
    <property type="entry name" value="ADP-ribosylation"/>
    <property type="match status" value="1"/>
</dbReference>
<dbReference type="STRING" id="454130.A0A0U5C9S5"/>
<keyword evidence="1" id="KW-0328">Glycosyltransferase</keyword>
<evidence type="ECO:0000259" key="6">
    <source>
        <dbReference type="PROSITE" id="PS50127"/>
    </source>
</evidence>
<sequence>MPSRDFQRDLAQACLPGVFSRLSDVRAGSESGSFYFTYATPSKAHTIDVEAIVIDTSDYPKHHNYLAFVTSSNVPDVVPIILESLQYDGAFRGLGIHRFLKAITESLDEATLAEDSQWHSPEEETDEDEPFDEMDWEETGLKEFTSANVTINARASIRDDLRKAREAGFRVGHLGDVDGCIILSASYRISKLGISHEAMEAWRVRPSEYLVLLIRYPSGYRLLPDIIRTGHSSGSSLIQLYAGLCESYKPSLASAQQIFLSGEGVRLADQNAPTSVHGMEPVLKSLFIGKSLQSLLNDRFVNLVKHRLEHGLSWPGAELYLNDGQGRLTNAERTQNPEYHKLDSWRTSPPAVVSQDHLAETKSQSEMSLLLIAMQFTLRRFVKCTEFCLNCYCKIDADFEALKPYVCTKKLCLFQYINLGMGPSLEWEISSQPYVVDLLISFAYARAQAYKLEDFPTGLMIQVPNTAARNQAEPSVEIQKGQLKSIHGKPCLRLQNRPRIVEGDWVVLLTTIDRPGMNTVPRKLHARVEDTSSWPEIILSDLLLNGEPLPVSEVLTVPGKDKVSFVLYDTDFESLSNQDKAEALNALLNTLPTVPAMKDFIEQGHAGHLRPLAEWKHRILPGALQVLQWIVGSNRSVIMYDDNPQHQVSGMDGYLQFRFAQGAPDKEQLFVSAVSKAAARLKLTYPTLFAWHGSGLANWHSIVREGLHYKYVAHGRSYGNGIYMSQDFNTSLSYTGAYRTHGVDTTSVWQQSQLKCQFAISLNEVVNAPAEFVCHNPCLVVQDVEWVQPRYLFVKCHGEKLNRPKSQPLLNIYAQDPKRPVTGSSHPNAIQIPISAINSHGAAKLASQQLPAKVTAKDKSPNSKKRATGTVDTNPIIIYDTDDDDDAHSIVTLAEDRDLLLSDDEETTAPTDGKWPDTKMKFEPGSLDPTTIQLLGEPAYATSRSTRSLQRELNAARKAQTERPLHELGWYIHSDIIQNMYQWIVELHSFDKHLPLAQDLVKAGYSSVVMEIRFPSDYPLSPPFLRVIRPRFLRYSEGGGGHVTAGGAMCMELLTNSGWLVTSSIESILLQVWMAITNEDPRPARLDRRCMGSEYGVFEAISEYKRVCNAHGWKIPKDIDQIHWK</sequence>
<evidence type="ECO:0000256" key="4">
    <source>
        <dbReference type="ARBA" id="ARBA00023027"/>
    </source>
</evidence>
<dbReference type="GO" id="GO:0016779">
    <property type="term" value="F:nucleotidyltransferase activity"/>
    <property type="evidence" value="ECO:0007669"/>
    <property type="project" value="UniProtKB-KW"/>
</dbReference>
<dbReference type="OrthoDB" id="109543at2759"/>
<dbReference type="Gene3D" id="3.90.228.10">
    <property type="match status" value="1"/>
</dbReference>
<dbReference type="Proteomes" id="UP000054771">
    <property type="component" value="Unassembled WGS sequence"/>
</dbReference>